<protein>
    <submittedName>
        <fullName evidence="2">Uncharacterized protein</fullName>
    </submittedName>
</protein>
<keyword evidence="3" id="KW-1185">Reference proteome</keyword>
<dbReference type="Proteomes" id="UP000548304">
    <property type="component" value="Unassembled WGS sequence"/>
</dbReference>
<evidence type="ECO:0000313" key="2">
    <source>
        <dbReference type="EMBL" id="NYH79079.1"/>
    </source>
</evidence>
<evidence type="ECO:0000313" key="3">
    <source>
        <dbReference type="Proteomes" id="UP000548304"/>
    </source>
</evidence>
<feature type="region of interest" description="Disordered" evidence="1">
    <location>
        <begin position="1"/>
        <end position="25"/>
    </location>
</feature>
<dbReference type="RefSeq" id="WP_179535530.1">
    <property type="nucleotide sequence ID" value="NZ_JACBYW010000004.1"/>
</dbReference>
<reference evidence="2 3" key="1">
    <citation type="submission" date="2020-07" db="EMBL/GenBank/DDBJ databases">
        <title>Genomic Encyclopedia of Type Strains, Phase III (KMG-III): the genomes of soil and plant-associated and newly described type strains.</title>
        <authorList>
            <person name="Whitman W."/>
        </authorList>
    </citation>
    <scope>NUCLEOTIDE SEQUENCE [LARGE SCALE GENOMIC DNA]</scope>
    <source>
        <strain evidence="2 3">CECT 8576</strain>
    </source>
</reference>
<accession>A0A852YZW3</accession>
<dbReference type="AlphaFoldDB" id="A0A852YZW3"/>
<gene>
    <name evidence="2" type="ORF">FHR84_002413</name>
</gene>
<evidence type="ECO:0000256" key="1">
    <source>
        <dbReference type="SAM" id="MobiDB-lite"/>
    </source>
</evidence>
<comment type="caution">
    <text evidence="2">The sequence shown here is derived from an EMBL/GenBank/DDBJ whole genome shotgun (WGS) entry which is preliminary data.</text>
</comment>
<organism evidence="2 3">
    <name type="scientific">Actinopolyspora biskrensis</name>
    <dbReference type="NCBI Taxonomy" id="1470178"/>
    <lineage>
        <taxon>Bacteria</taxon>
        <taxon>Bacillati</taxon>
        <taxon>Actinomycetota</taxon>
        <taxon>Actinomycetes</taxon>
        <taxon>Actinopolysporales</taxon>
        <taxon>Actinopolysporaceae</taxon>
        <taxon>Actinopolyspora</taxon>
    </lineage>
</organism>
<proteinExistence type="predicted"/>
<name>A0A852YZW3_9ACTN</name>
<dbReference type="EMBL" id="JACBYW010000004">
    <property type="protein sequence ID" value="NYH79079.1"/>
    <property type="molecule type" value="Genomic_DNA"/>
</dbReference>
<sequence length="100" mass="11141">MPVGSDEQDLSTAEERVEPELPDPGPKVFALLERHGEHGTELFAWGVEIGAHASVFRPDGGILAHCESGLDAWEMFSIIRDVVLVWPRHQDRPPEMSAER</sequence>